<comment type="caution">
    <text evidence="1">The sequence shown here is derived from an EMBL/GenBank/DDBJ whole genome shotgun (WGS) entry which is preliminary data.</text>
</comment>
<name>A0ABN7EDQ8_SPIIN</name>
<reference evidence="2" key="1">
    <citation type="journal article" date="2020" name="Sci. Rep.">
        <title>Chromosome-scale genome assembly for the duckweed Spirodela intermedia, integrating cytogenetic maps, PacBio and Oxford Nanopore libraries.</title>
        <authorList>
            <person name="Hoang P.T.N."/>
            <person name="Fiebig A."/>
            <person name="Novak P."/>
            <person name="Macas J."/>
            <person name="Cao H.X."/>
            <person name="Stepanenko A."/>
            <person name="Chen G."/>
            <person name="Borisjuk N."/>
            <person name="Scholz U."/>
            <person name="Schubert I."/>
        </authorList>
    </citation>
    <scope>NUCLEOTIDE SEQUENCE [LARGE SCALE GENOMIC DNA]</scope>
</reference>
<proteinExistence type="predicted"/>
<keyword evidence="2" id="KW-1185">Reference proteome</keyword>
<evidence type="ECO:0000313" key="2">
    <source>
        <dbReference type="Proteomes" id="UP001189122"/>
    </source>
</evidence>
<dbReference type="EMBL" id="CACRZD030000417">
    <property type="protein sequence ID" value="CAA6675897.1"/>
    <property type="molecule type" value="Genomic_DNA"/>
</dbReference>
<sequence length="34" mass="4286">MIVQEHCTKVSHNGRLVFEKLYFRRRMVYILMTW</sequence>
<gene>
    <name evidence="1" type="ORF">SI7747_UN022239</name>
</gene>
<protein>
    <submittedName>
        <fullName evidence="1">Uncharacterized protein</fullName>
    </submittedName>
</protein>
<evidence type="ECO:0000313" key="1">
    <source>
        <dbReference type="EMBL" id="CAA6675897.1"/>
    </source>
</evidence>
<dbReference type="Proteomes" id="UP001189122">
    <property type="component" value="Unassembled WGS sequence"/>
</dbReference>
<accession>A0ABN7EDQ8</accession>
<organism evidence="1 2">
    <name type="scientific">Spirodela intermedia</name>
    <name type="common">Intermediate duckweed</name>
    <dbReference type="NCBI Taxonomy" id="51605"/>
    <lineage>
        <taxon>Eukaryota</taxon>
        <taxon>Viridiplantae</taxon>
        <taxon>Streptophyta</taxon>
        <taxon>Embryophyta</taxon>
        <taxon>Tracheophyta</taxon>
        <taxon>Spermatophyta</taxon>
        <taxon>Magnoliopsida</taxon>
        <taxon>Liliopsida</taxon>
        <taxon>Araceae</taxon>
        <taxon>Lemnoideae</taxon>
        <taxon>Spirodela</taxon>
    </lineage>
</organism>